<evidence type="ECO:0000256" key="1">
    <source>
        <dbReference type="ARBA" id="ARBA00004191"/>
    </source>
</evidence>
<reference evidence="7 8" key="1">
    <citation type="journal article" date="2018" name="Sci. Data">
        <title>The draft genome sequence of cork oak.</title>
        <authorList>
            <person name="Ramos A.M."/>
            <person name="Usie A."/>
            <person name="Barbosa P."/>
            <person name="Barros P.M."/>
            <person name="Capote T."/>
            <person name="Chaves I."/>
            <person name="Simoes F."/>
            <person name="Abreu I."/>
            <person name="Carrasquinho I."/>
            <person name="Faro C."/>
            <person name="Guimaraes J.B."/>
            <person name="Mendonca D."/>
            <person name="Nobrega F."/>
            <person name="Rodrigues L."/>
            <person name="Saibo N.J.M."/>
            <person name="Varela M.C."/>
            <person name="Egas C."/>
            <person name="Matos J."/>
            <person name="Miguel C.M."/>
            <person name="Oliveira M.M."/>
            <person name="Ricardo C.P."/>
            <person name="Goncalves S."/>
        </authorList>
    </citation>
    <scope>NUCLEOTIDE SEQUENCE [LARGE SCALE GENOMIC DNA]</scope>
    <source>
        <strain evidence="8">cv. HL8</strain>
    </source>
</reference>
<evidence type="ECO:0000313" key="8">
    <source>
        <dbReference type="Proteomes" id="UP000237347"/>
    </source>
</evidence>
<name>A0AAW0J6W2_QUESU</name>
<dbReference type="GO" id="GO:0030599">
    <property type="term" value="F:pectinesterase activity"/>
    <property type="evidence" value="ECO:0007669"/>
    <property type="project" value="InterPro"/>
</dbReference>
<dbReference type="AlphaFoldDB" id="A0AAW0J6W2"/>
<evidence type="ECO:0000256" key="2">
    <source>
        <dbReference type="ARBA" id="ARBA00005184"/>
    </source>
</evidence>
<dbReference type="Gene3D" id="2.160.20.10">
    <property type="entry name" value="Single-stranded right-handed beta-helix, Pectin lyase-like"/>
    <property type="match status" value="1"/>
</dbReference>
<dbReference type="InterPro" id="IPR012334">
    <property type="entry name" value="Pectin_lyas_fold"/>
</dbReference>
<organism evidence="7 8">
    <name type="scientific">Quercus suber</name>
    <name type="common">Cork oak</name>
    <dbReference type="NCBI Taxonomy" id="58331"/>
    <lineage>
        <taxon>Eukaryota</taxon>
        <taxon>Viridiplantae</taxon>
        <taxon>Streptophyta</taxon>
        <taxon>Embryophyta</taxon>
        <taxon>Tracheophyta</taxon>
        <taxon>Spermatophyta</taxon>
        <taxon>Magnoliopsida</taxon>
        <taxon>eudicotyledons</taxon>
        <taxon>Gunneridae</taxon>
        <taxon>Pentapetalae</taxon>
        <taxon>rosids</taxon>
        <taxon>fabids</taxon>
        <taxon>Fagales</taxon>
        <taxon>Fagaceae</taxon>
        <taxon>Quercus</taxon>
    </lineage>
</organism>
<gene>
    <name evidence="7" type="primary">PME36</name>
    <name evidence="7" type="ORF">CFP56_036647</name>
</gene>
<accession>A0AAW0J6W2</accession>
<sequence>MFGSFTHNTVENDFLKGPVKGEGFTGDDLTIRYNARPEKDQAVALAVAATDVAFYRCKFGEYKDTLFTYCDKQFHKNYIVEGTMNFIFGFAPVVFQDCLILVK</sequence>
<evidence type="ECO:0000256" key="4">
    <source>
        <dbReference type="ARBA" id="ARBA00022801"/>
    </source>
</evidence>
<evidence type="ECO:0000313" key="7">
    <source>
        <dbReference type="EMBL" id="KAK7822247.1"/>
    </source>
</evidence>
<keyword evidence="4" id="KW-0378">Hydrolase</keyword>
<comment type="pathway">
    <text evidence="2">Glycan metabolism; pectin degradation; 2-dehydro-3-deoxy-D-gluconate from pectin: step 1/5.</text>
</comment>
<dbReference type="InterPro" id="IPR000070">
    <property type="entry name" value="Pectinesterase_cat"/>
</dbReference>
<protein>
    <submittedName>
        <fullName evidence="7">Pectinesterase/pectinesterase inhibitor 36</fullName>
    </submittedName>
</protein>
<dbReference type="PANTHER" id="PTHR31707">
    <property type="entry name" value="PECTINESTERASE"/>
    <property type="match status" value="1"/>
</dbReference>
<keyword evidence="3" id="KW-0134">Cell wall</keyword>
<proteinExistence type="predicted"/>
<keyword evidence="3" id="KW-0964">Secreted</keyword>
<dbReference type="Pfam" id="PF01095">
    <property type="entry name" value="Pectinesterase"/>
    <property type="match status" value="1"/>
</dbReference>
<comment type="caution">
    <text evidence="7">The sequence shown here is derived from an EMBL/GenBank/DDBJ whole genome shotgun (WGS) entry which is preliminary data.</text>
</comment>
<dbReference type="GO" id="GO:0042545">
    <property type="term" value="P:cell wall modification"/>
    <property type="evidence" value="ECO:0007669"/>
    <property type="project" value="InterPro"/>
</dbReference>
<feature type="domain" description="Pectinesterase catalytic" evidence="6">
    <location>
        <begin position="19"/>
        <end position="102"/>
    </location>
</feature>
<evidence type="ECO:0000256" key="3">
    <source>
        <dbReference type="ARBA" id="ARBA00022512"/>
    </source>
</evidence>
<dbReference type="Proteomes" id="UP000237347">
    <property type="component" value="Unassembled WGS sequence"/>
</dbReference>
<dbReference type="SUPFAM" id="SSF51126">
    <property type="entry name" value="Pectin lyase-like"/>
    <property type="match status" value="1"/>
</dbReference>
<evidence type="ECO:0000259" key="6">
    <source>
        <dbReference type="Pfam" id="PF01095"/>
    </source>
</evidence>
<dbReference type="EMBL" id="PKMF04000673">
    <property type="protein sequence ID" value="KAK7822247.1"/>
    <property type="molecule type" value="Genomic_DNA"/>
</dbReference>
<evidence type="ECO:0000256" key="5">
    <source>
        <dbReference type="ARBA" id="ARBA00023085"/>
    </source>
</evidence>
<keyword evidence="5" id="KW-0063">Aspartyl esterase</keyword>
<keyword evidence="8" id="KW-1185">Reference proteome</keyword>
<dbReference type="InterPro" id="IPR011050">
    <property type="entry name" value="Pectin_lyase_fold/virulence"/>
</dbReference>
<comment type="subcellular location">
    <subcellularLocation>
        <location evidence="1">Secreted</location>
        <location evidence="1">Cell wall</location>
    </subcellularLocation>
</comment>